<accession>A0A6J8C536</accession>
<keyword evidence="2" id="KW-1185">Reference proteome</keyword>
<evidence type="ECO:0000313" key="1">
    <source>
        <dbReference type="EMBL" id="CAC5391508.1"/>
    </source>
</evidence>
<dbReference type="AlphaFoldDB" id="A0A6J8C536"/>
<dbReference type="OrthoDB" id="6510177at2759"/>
<dbReference type="Proteomes" id="UP000507470">
    <property type="component" value="Unassembled WGS sequence"/>
</dbReference>
<dbReference type="EMBL" id="CACVKT020004777">
    <property type="protein sequence ID" value="CAC5391508.1"/>
    <property type="molecule type" value="Genomic_DNA"/>
</dbReference>
<evidence type="ECO:0000313" key="2">
    <source>
        <dbReference type="Proteomes" id="UP000507470"/>
    </source>
</evidence>
<name>A0A6J8C536_MYTCO</name>
<dbReference type="PANTHER" id="PTHR10796:SF92">
    <property type="entry name" value="PATCHED-RELATED, ISOFORM A"/>
    <property type="match status" value="1"/>
</dbReference>
<sequence>MLCFYNLQQKIDNGLGGLFERHGKFIARHPWKTVIVVCIIDIAFGIGILKLKPESGIHQYVPTDSTASKDQTIVNSLFKINTSVNFYIQSLSDLGQYGEVIIEMKNGGSIMNFSHWNHLKDLYAYVNNTSIVDTSGTKYFYPDLCAQTGGQCVIGGSFFFDNTFILDMNNNKIQYPSYNISTGQTLFLDRFIGDVKTEGGFISHASAIKFRFNLQGEKFDLSRKWEKNLSKECHHLQIVI</sequence>
<dbReference type="InterPro" id="IPR051697">
    <property type="entry name" value="Patched_domain-protein"/>
</dbReference>
<protein>
    <submittedName>
        <fullName evidence="1">Uncharacterized protein</fullName>
    </submittedName>
</protein>
<reference evidence="1 2" key="1">
    <citation type="submission" date="2020-06" db="EMBL/GenBank/DDBJ databases">
        <authorList>
            <person name="Li R."/>
            <person name="Bekaert M."/>
        </authorList>
    </citation>
    <scope>NUCLEOTIDE SEQUENCE [LARGE SCALE GENOMIC DNA]</scope>
    <source>
        <strain evidence="2">wild</strain>
    </source>
</reference>
<organism evidence="1 2">
    <name type="scientific">Mytilus coruscus</name>
    <name type="common">Sea mussel</name>
    <dbReference type="NCBI Taxonomy" id="42192"/>
    <lineage>
        <taxon>Eukaryota</taxon>
        <taxon>Metazoa</taxon>
        <taxon>Spiralia</taxon>
        <taxon>Lophotrochozoa</taxon>
        <taxon>Mollusca</taxon>
        <taxon>Bivalvia</taxon>
        <taxon>Autobranchia</taxon>
        <taxon>Pteriomorphia</taxon>
        <taxon>Mytilida</taxon>
        <taxon>Mytiloidea</taxon>
        <taxon>Mytilidae</taxon>
        <taxon>Mytilinae</taxon>
        <taxon>Mytilus</taxon>
    </lineage>
</organism>
<gene>
    <name evidence="1" type="ORF">MCOR_26517</name>
</gene>
<dbReference type="PANTHER" id="PTHR10796">
    <property type="entry name" value="PATCHED-RELATED"/>
    <property type="match status" value="1"/>
</dbReference>
<proteinExistence type="predicted"/>
<dbReference type="GO" id="GO:0016020">
    <property type="term" value="C:membrane"/>
    <property type="evidence" value="ECO:0007669"/>
    <property type="project" value="TreeGrafter"/>
</dbReference>